<evidence type="ECO:0000256" key="4">
    <source>
        <dbReference type="ARBA" id="ARBA00022989"/>
    </source>
</evidence>
<keyword evidence="3 6" id="KW-0812">Transmembrane</keyword>
<feature type="transmembrane region" description="Helical" evidence="6">
    <location>
        <begin position="144"/>
        <end position="162"/>
    </location>
</feature>
<sequence>MSAATATSPLARVNPLAKFLVAAVIGLVLLFSLDWVSAAIALSLELILLPFVGLAPRALWRMLAPIVIAAPFAGISTVLYGRPGGDLLWQAGPWHITTDSVNLAIAITLRVLAIGLPGIILFATTDPTDLADALAQLWRLPSRFVIGALAAVRMVSLMADDWRMLSLARRARGIADGQGPLAAITRLFSQGFALLVLSVRRGSVLATAMEARAFGGETSRTWARTSVFGPRDFLFVVAGVLLAAVAVTTAVVTGEWNFIVS</sequence>
<dbReference type="Pfam" id="PF02361">
    <property type="entry name" value="CbiQ"/>
    <property type="match status" value="1"/>
</dbReference>
<evidence type="ECO:0000313" key="8">
    <source>
        <dbReference type="Proteomes" id="UP000524237"/>
    </source>
</evidence>
<evidence type="ECO:0000256" key="5">
    <source>
        <dbReference type="ARBA" id="ARBA00023136"/>
    </source>
</evidence>
<dbReference type="InterPro" id="IPR003339">
    <property type="entry name" value="ABC/ECF_trnsptr_transmembrane"/>
</dbReference>
<organism evidence="7 8">
    <name type="scientific">Alpinimonas psychrophila</name>
    <dbReference type="NCBI Taxonomy" id="748908"/>
    <lineage>
        <taxon>Bacteria</taxon>
        <taxon>Bacillati</taxon>
        <taxon>Actinomycetota</taxon>
        <taxon>Actinomycetes</taxon>
        <taxon>Micrococcales</taxon>
        <taxon>Microbacteriaceae</taxon>
        <taxon>Alpinimonas</taxon>
    </lineage>
</organism>
<protein>
    <submittedName>
        <fullName evidence="7">Energy-coupling factor transport system permease protein</fullName>
    </submittedName>
</protein>
<reference evidence="7 8" key="1">
    <citation type="submission" date="2020-07" db="EMBL/GenBank/DDBJ databases">
        <title>Sequencing the genomes of 1000 actinobacteria strains.</title>
        <authorList>
            <person name="Klenk H.-P."/>
        </authorList>
    </citation>
    <scope>NUCLEOTIDE SEQUENCE [LARGE SCALE GENOMIC DNA]</scope>
    <source>
        <strain evidence="7 8">DSM 23737</strain>
    </source>
</reference>
<feature type="transmembrane region" description="Helical" evidence="6">
    <location>
        <begin position="101"/>
        <end position="124"/>
    </location>
</feature>
<evidence type="ECO:0000256" key="2">
    <source>
        <dbReference type="ARBA" id="ARBA00022475"/>
    </source>
</evidence>
<dbReference type="InterPro" id="IPR051611">
    <property type="entry name" value="ECF_transporter_component"/>
</dbReference>
<dbReference type="CDD" id="cd16914">
    <property type="entry name" value="EcfT"/>
    <property type="match status" value="1"/>
</dbReference>
<feature type="transmembrane region" description="Helical" evidence="6">
    <location>
        <begin position="58"/>
        <end position="80"/>
    </location>
</feature>
<dbReference type="Proteomes" id="UP000524237">
    <property type="component" value="Unassembled WGS sequence"/>
</dbReference>
<evidence type="ECO:0000256" key="3">
    <source>
        <dbReference type="ARBA" id="ARBA00022692"/>
    </source>
</evidence>
<dbReference type="RefSeq" id="WP_182484193.1">
    <property type="nucleotide sequence ID" value="NZ_JACGWU010000001.1"/>
</dbReference>
<dbReference type="PANTHER" id="PTHR34857">
    <property type="entry name" value="SLL0384 PROTEIN"/>
    <property type="match status" value="1"/>
</dbReference>
<gene>
    <name evidence="7" type="ORF">FB555_000903</name>
</gene>
<proteinExistence type="predicted"/>
<comment type="subcellular location">
    <subcellularLocation>
        <location evidence="1">Membrane</location>
        <topology evidence="1">Multi-pass membrane protein</topology>
    </subcellularLocation>
</comment>
<dbReference type="AlphaFoldDB" id="A0A7W3JTI1"/>
<name>A0A7W3JTI1_9MICO</name>
<accession>A0A7W3JTI1</accession>
<keyword evidence="2" id="KW-1003">Cell membrane</keyword>
<dbReference type="EMBL" id="JACGWU010000001">
    <property type="protein sequence ID" value="MBA8828832.1"/>
    <property type="molecule type" value="Genomic_DNA"/>
</dbReference>
<evidence type="ECO:0000256" key="6">
    <source>
        <dbReference type="SAM" id="Phobius"/>
    </source>
</evidence>
<evidence type="ECO:0000256" key="1">
    <source>
        <dbReference type="ARBA" id="ARBA00004141"/>
    </source>
</evidence>
<keyword evidence="5 6" id="KW-0472">Membrane</keyword>
<comment type="caution">
    <text evidence="7">The sequence shown here is derived from an EMBL/GenBank/DDBJ whole genome shotgun (WGS) entry which is preliminary data.</text>
</comment>
<feature type="transmembrane region" description="Helical" evidence="6">
    <location>
        <begin position="19"/>
        <end position="52"/>
    </location>
</feature>
<dbReference type="PANTHER" id="PTHR34857:SF2">
    <property type="entry name" value="SLL0384 PROTEIN"/>
    <property type="match status" value="1"/>
</dbReference>
<keyword evidence="4 6" id="KW-1133">Transmembrane helix</keyword>
<feature type="transmembrane region" description="Helical" evidence="6">
    <location>
        <begin position="233"/>
        <end position="252"/>
    </location>
</feature>
<keyword evidence="8" id="KW-1185">Reference proteome</keyword>
<evidence type="ECO:0000313" key="7">
    <source>
        <dbReference type="EMBL" id="MBA8828832.1"/>
    </source>
</evidence>
<dbReference type="GO" id="GO:0005886">
    <property type="term" value="C:plasma membrane"/>
    <property type="evidence" value="ECO:0007669"/>
    <property type="project" value="UniProtKB-ARBA"/>
</dbReference>